<keyword evidence="2" id="KW-1185">Reference proteome</keyword>
<feature type="non-terminal residue" evidence="1">
    <location>
        <position position="143"/>
    </location>
</feature>
<feature type="non-terminal residue" evidence="1">
    <location>
        <position position="1"/>
    </location>
</feature>
<dbReference type="EMBL" id="MU551603">
    <property type="protein sequence ID" value="KAI5623455.1"/>
    <property type="molecule type" value="Genomic_DNA"/>
</dbReference>
<sequence length="143" mass="16264">LLFMLSLGATQRNAEWDNRGEAVKLNSRGCANLTLVLSNWKYAIMTQVNDLLLNDHSTVLPDYGRIKSLSEALSDLYEEFNSLKGRLGELTTSFERVDSFVDDVRAGREERPRAGVNMVTSKADVRPRRKTRVLIRRVLKAEH</sequence>
<reference evidence="1" key="1">
    <citation type="submission" date="2018-07" db="EMBL/GenBank/DDBJ databases">
        <title>Comparative genomics of catfishes provides insights into carnivory and benthic adaptation.</title>
        <authorList>
            <person name="Zhang Y."/>
            <person name="Wang D."/>
            <person name="Peng Z."/>
            <person name="Zheng S."/>
            <person name="Shao F."/>
            <person name="Tao W."/>
        </authorList>
    </citation>
    <scope>NUCLEOTIDE SEQUENCE</scope>
    <source>
        <strain evidence="1">Chongqing</strain>
    </source>
</reference>
<comment type="caution">
    <text evidence="1">The sequence shown here is derived from an EMBL/GenBank/DDBJ whole genome shotgun (WGS) entry which is preliminary data.</text>
</comment>
<gene>
    <name evidence="1" type="ORF">C0J50_17242</name>
</gene>
<protein>
    <submittedName>
        <fullName evidence="1">Uncharacterized protein</fullName>
    </submittedName>
</protein>
<name>A0AAD5FND2_SILAS</name>
<evidence type="ECO:0000313" key="2">
    <source>
        <dbReference type="Proteomes" id="UP001205998"/>
    </source>
</evidence>
<dbReference type="PANTHER" id="PTHR41693">
    <property type="entry name" value="HEME-BINDING PROTEIN 1"/>
    <property type="match status" value="1"/>
</dbReference>
<dbReference type="PANTHER" id="PTHR41693:SF2">
    <property type="entry name" value="BIOGENESIS OF LYSOSOME-RELATED ORGANELLES COMPLEX 1 SUBUNIT 2"/>
    <property type="match status" value="1"/>
</dbReference>
<dbReference type="Proteomes" id="UP001205998">
    <property type="component" value="Unassembled WGS sequence"/>
</dbReference>
<proteinExistence type="predicted"/>
<accession>A0AAD5FND2</accession>
<dbReference type="AlphaFoldDB" id="A0AAD5FND2"/>
<evidence type="ECO:0000313" key="1">
    <source>
        <dbReference type="EMBL" id="KAI5623455.1"/>
    </source>
</evidence>
<organism evidence="1 2">
    <name type="scientific">Silurus asotus</name>
    <name type="common">Amur catfish</name>
    <name type="synonym">Parasilurus asotus</name>
    <dbReference type="NCBI Taxonomy" id="30991"/>
    <lineage>
        <taxon>Eukaryota</taxon>
        <taxon>Metazoa</taxon>
        <taxon>Chordata</taxon>
        <taxon>Craniata</taxon>
        <taxon>Vertebrata</taxon>
        <taxon>Euteleostomi</taxon>
        <taxon>Actinopterygii</taxon>
        <taxon>Neopterygii</taxon>
        <taxon>Teleostei</taxon>
        <taxon>Ostariophysi</taxon>
        <taxon>Siluriformes</taxon>
        <taxon>Siluridae</taxon>
        <taxon>Silurus</taxon>
    </lineage>
</organism>